<protein>
    <submittedName>
        <fullName evidence="5">Band 4.1 ues' binding motif</fullName>
    </submittedName>
</protein>
<evidence type="ECO:0000313" key="6">
    <source>
        <dbReference type="Proteomes" id="UP001381693"/>
    </source>
</evidence>
<dbReference type="Proteomes" id="UP001381693">
    <property type="component" value="Unassembled WGS sequence"/>
</dbReference>
<dbReference type="PROSITE" id="PS50026">
    <property type="entry name" value="EGF_3"/>
    <property type="match status" value="1"/>
</dbReference>
<evidence type="ECO:0000313" key="5">
    <source>
        <dbReference type="EMBL" id="KAK7023363.1"/>
    </source>
</evidence>
<dbReference type="AlphaFoldDB" id="A0AAN8ZY57"/>
<evidence type="ECO:0000259" key="4">
    <source>
        <dbReference type="PROSITE" id="PS50026"/>
    </source>
</evidence>
<name>A0AAN8ZY57_HALRR</name>
<dbReference type="InterPro" id="IPR013320">
    <property type="entry name" value="ConA-like_dom_sf"/>
</dbReference>
<dbReference type="SMART" id="SM00282">
    <property type="entry name" value="LamG"/>
    <property type="match status" value="1"/>
</dbReference>
<comment type="caution">
    <text evidence="2">Lacks conserved residue(s) required for the propagation of feature annotation.</text>
</comment>
<feature type="domain" description="Laminin G" evidence="3">
    <location>
        <begin position="274"/>
        <end position="425"/>
    </location>
</feature>
<reference evidence="5 6" key="1">
    <citation type="submission" date="2023-11" db="EMBL/GenBank/DDBJ databases">
        <title>Halocaridina rubra genome assembly.</title>
        <authorList>
            <person name="Smith C."/>
        </authorList>
    </citation>
    <scope>NUCLEOTIDE SEQUENCE [LARGE SCALE GENOMIC DNA]</scope>
    <source>
        <strain evidence="5">EP-1</strain>
        <tissue evidence="5">Whole</tissue>
    </source>
</reference>
<dbReference type="Gene3D" id="2.10.25.10">
    <property type="entry name" value="Laminin"/>
    <property type="match status" value="1"/>
</dbReference>
<evidence type="ECO:0000259" key="3">
    <source>
        <dbReference type="PROSITE" id="PS50025"/>
    </source>
</evidence>
<dbReference type="PANTHER" id="PTHR15036">
    <property type="entry name" value="PIKACHURIN-LIKE PROTEIN"/>
    <property type="match status" value="1"/>
</dbReference>
<dbReference type="EMBL" id="JAXCGZ010022821">
    <property type="protein sequence ID" value="KAK7023363.1"/>
    <property type="molecule type" value="Genomic_DNA"/>
</dbReference>
<dbReference type="InterPro" id="IPR000742">
    <property type="entry name" value="EGF"/>
</dbReference>
<gene>
    <name evidence="5" type="primary">CNTNAP1_2</name>
    <name evidence="5" type="ORF">SK128_004184</name>
</gene>
<comment type="caution">
    <text evidence="5">The sequence shown here is derived from an EMBL/GenBank/DDBJ whole genome shotgun (WGS) entry which is preliminary data.</text>
</comment>
<keyword evidence="6" id="KW-1185">Reference proteome</keyword>
<dbReference type="InterPro" id="IPR001791">
    <property type="entry name" value="Laminin_G"/>
</dbReference>
<dbReference type="Gene3D" id="2.60.120.1000">
    <property type="match status" value="1"/>
</dbReference>
<dbReference type="Gene3D" id="2.60.120.200">
    <property type="match status" value="1"/>
</dbReference>
<dbReference type="Pfam" id="PF02210">
    <property type="entry name" value="Laminin_G_2"/>
    <property type="match status" value="1"/>
</dbReference>
<accession>A0AAN8ZY57</accession>
<sequence length="425" mass="46809">MELIVDDVPMKTTRLINVVSGKYFLIGGGIYGSGGFLGCMRRISVVGFRQKPKDEEISDLSGVVLAACQVMDRCNPNPCEHGSRCKQNSEEFFCDCAGTGYSGAVCHVSLNPVSCAAYGKQNPGAKRDEVYIDIDGSGPLAPFPVTCEFCNDGKVFSYLGHKHEHTTTVDGFEKQGSYVQSIIYDAGMEQIEIFVSCSSKCRQRIHNECLKAKLFNTPPEDQELLPYTCGELTVKEHLPVHQLRIGDTGYPLDGKKSRYTLGPLLCEGDNVFDNVITFRKADATISLPRFDMAHSGDIYFEFKTTTRDGFLIHTKGSLDYIKVSIVGGMQLHFQYQAGAGPMSVSVETAYLLNDDKWHSILVERNRKEACMMIDGGRKAVVREPSGPVRAIHLDSDFVVGATVDYPDGYVGCMHALMLNGVLQDL</sequence>
<evidence type="ECO:0000256" key="2">
    <source>
        <dbReference type="PROSITE-ProRule" id="PRU00076"/>
    </source>
</evidence>
<dbReference type="PROSITE" id="PS50025">
    <property type="entry name" value="LAM_G_DOMAIN"/>
    <property type="match status" value="1"/>
</dbReference>
<dbReference type="Pfam" id="PF00008">
    <property type="entry name" value="EGF"/>
    <property type="match status" value="1"/>
</dbReference>
<proteinExistence type="predicted"/>
<keyword evidence="2" id="KW-0245">EGF-like domain</keyword>
<evidence type="ECO:0000256" key="1">
    <source>
        <dbReference type="ARBA" id="ARBA00023157"/>
    </source>
</evidence>
<dbReference type="InterPro" id="IPR050372">
    <property type="entry name" value="Neurexin-related_CASP"/>
</dbReference>
<organism evidence="5 6">
    <name type="scientific">Halocaridina rubra</name>
    <name type="common">Hawaiian red shrimp</name>
    <dbReference type="NCBI Taxonomy" id="373956"/>
    <lineage>
        <taxon>Eukaryota</taxon>
        <taxon>Metazoa</taxon>
        <taxon>Ecdysozoa</taxon>
        <taxon>Arthropoda</taxon>
        <taxon>Crustacea</taxon>
        <taxon>Multicrustacea</taxon>
        <taxon>Malacostraca</taxon>
        <taxon>Eumalacostraca</taxon>
        <taxon>Eucarida</taxon>
        <taxon>Decapoda</taxon>
        <taxon>Pleocyemata</taxon>
        <taxon>Caridea</taxon>
        <taxon>Atyoidea</taxon>
        <taxon>Atyidae</taxon>
        <taxon>Halocaridina</taxon>
    </lineage>
</organism>
<dbReference type="SUPFAM" id="SSF49899">
    <property type="entry name" value="Concanavalin A-like lectins/glucanases"/>
    <property type="match status" value="1"/>
</dbReference>
<feature type="domain" description="EGF-like" evidence="4">
    <location>
        <begin position="70"/>
        <end position="107"/>
    </location>
</feature>
<keyword evidence="1" id="KW-1015">Disulfide bond</keyword>
<dbReference type="PANTHER" id="PTHR15036:SF91">
    <property type="entry name" value="NEUREXIN-4"/>
    <property type="match status" value="1"/>
</dbReference>
<dbReference type="CDD" id="cd00110">
    <property type="entry name" value="LamG"/>
    <property type="match status" value="1"/>
</dbReference>